<accession>A0A4Y9RWB9</accession>
<comment type="caution">
    <text evidence="2">The sequence shown here is derived from an EMBL/GenBank/DDBJ whole genome shotgun (WGS) entry which is preliminary data.</text>
</comment>
<sequence>MFRHALAALLVSAALPAFAQAPAPLKLPADVASFFSGQWSGKGAFASGRPIEADVAFTPELDGAWMSYRHTDRAPNTYKALSMWGARKDGGLAMVVFDSMGGQRELVSSGWVDGKLTFARGEGAREEHFVFEKIDARHFRMTYEVRKDGAAWRMVDALVFERAAAAR</sequence>
<name>A0A4Y9RWB9_9BURK</name>
<proteinExistence type="predicted"/>
<organism evidence="2 3">
    <name type="scientific">Zemynaea arenosa</name>
    <dbReference type="NCBI Taxonomy" id="2561931"/>
    <lineage>
        <taxon>Bacteria</taxon>
        <taxon>Pseudomonadati</taxon>
        <taxon>Pseudomonadota</taxon>
        <taxon>Betaproteobacteria</taxon>
        <taxon>Burkholderiales</taxon>
        <taxon>Oxalobacteraceae</taxon>
        <taxon>Telluria group</taxon>
        <taxon>Zemynaea</taxon>
    </lineage>
</organism>
<evidence type="ECO:0000256" key="1">
    <source>
        <dbReference type="SAM" id="SignalP"/>
    </source>
</evidence>
<evidence type="ECO:0000313" key="2">
    <source>
        <dbReference type="EMBL" id="TFW13587.1"/>
    </source>
</evidence>
<dbReference type="EMBL" id="SPVF01000250">
    <property type="protein sequence ID" value="TFW13587.1"/>
    <property type="molecule type" value="Genomic_DNA"/>
</dbReference>
<evidence type="ECO:0008006" key="4">
    <source>
        <dbReference type="Google" id="ProtNLM"/>
    </source>
</evidence>
<dbReference type="OrthoDB" id="675075at2"/>
<dbReference type="AlphaFoldDB" id="A0A4Y9RWB9"/>
<keyword evidence="1" id="KW-0732">Signal</keyword>
<reference evidence="2 3" key="1">
    <citation type="submission" date="2019-03" db="EMBL/GenBank/DDBJ databases">
        <title>Draft Genome Sequence of Massilia arenosa sp. nov., a Novel Massilia Species Isolated from a Sandy-loam Maize Soil.</title>
        <authorList>
            <person name="Raths R."/>
            <person name="Peta V."/>
            <person name="Bucking H."/>
        </authorList>
    </citation>
    <scope>NUCLEOTIDE SEQUENCE [LARGE SCALE GENOMIC DNA]</scope>
    <source>
        <strain evidence="2 3">MC02</strain>
    </source>
</reference>
<dbReference type="Proteomes" id="UP000298438">
    <property type="component" value="Unassembled WGS sequence"/>
</dbReference>
<evidence type="ECO:0000313" key="3">
    <source>
        <dbReference type="Proteomes" id="UP000298438"/>
    </source>
</evidence>
<feature type="chain" id="PRO_5021415412" description="DUF1579 domain-containing protein" evidence="1">
    <location>
        <begin position="20"/>
        <end position="167"/>
    </location>
</feature>
<protein>
    <recommendedName>
        <fullName evidence="4">DUF1579 domain-containing protein</fullName>
    </recommendedName>
</protein>
<gene>
    <name evidence="2" type="ORF">E4L96_19615</name>
</gene>
<keyword evidence="3" id="KW-1185">Reference proteome</keyword>
<feature type="signal peptide" evidence="1">
    <location>
        <begin position="1"/>
        <end position="19"/>
    </location>
</feature>
<dbReference type="RefSeq" id="WP_135208906.1">
    <property type="nucleotide sequence ID" value="NZ_SPVF01000250.1"/>
</dbReference>